<dbReference type="GeneID" id="64654614"/>
<dbReference type="Proteomes" id="UP001195769">
    <property type="component" value="Unassembled WGS sequence"/>
</dbReference>
<comment type="caution">
    <text evidence="2">The sequence shown here is derived from an EMBL/GenBank/DDBJ whole genome shotgun (WGS) entry which is preliminary data.</text>
</comment>
<keyword evidence="1" id="KW-0732">Signal</keyword>
<organism evidence="2 3">
    <name type="scientific">Suillus fuscotomentosus</name>
    <dbReference type="NCBI Taxonomy" id="1912939"/>
    <lineage>
        <taxon>Eukaryota</taxon>
        <taxon>Fungi</taxon>
        <taxon>Dikarya</taxon>
        <taxon>Basidiomycota</taxon>
        <taxon>Agaricomycotina</taxon>
        <taxon>Agaricomycetes</taxon>
        <taxon>Agaricomycetidae</taxon>
        <taxon>Boletales</taxon>
        <taxon>Suillineae</taxon>
        <taxon>Suillaceae</taxon>
        <taxon>Suillus</taxon>
    </lineage>
</organism>
<evidence type="ECO:0000256" key="1">
    <source>
        <dbReference type="SAM" id="SignalP"/>
    </source>
</evidence>
<keyword evidence="3" id="KW-1185">Reference proteome</keyword>
<feature type="chain" id="PRO_5042290821" description="Secreted protein" evidence="1">
    <location>
        <begin position="26"/>
        <end position="179"/>
    </location>
</feature>
<dbReference type="AlphaFoldDB" id="A0AAD4HTE8"/>
<proteinExistence type="predicted"/>
<dbReference type="EMBL" id="JABBWK010000004">
    <property type="protein sequence ID" value="KAG1906749.1"/>
    <property type="molecule type" value="Genomic_DNA"/>
</dbReference>
<name>A0AAD4HTE8_9AGAM</name>
<evidence type="ECO:0000313" key="3">
    <source>
        <dbReference type="Proteomes" id="UP001195769"/>
    </source>
</evidence>
<evidence type="ECO:0000313" key="2">
    <source>
        <dbReference type="EMBL" id="KAG1906749.1"/>
    </source>
</evidence>
<dbReference type="RefSeq" id="XP_041232324.1">
    <property type="nucleotide sequence ID" value="XM_041360316.1"/>
</dbReference>
<reference evidence="2" key="1">
    <citation type="journal article" date="2020" name="New Phytol.">
        <title>Comparative genomics reveals dynamic genome evolution in host specialist ectomycorrhizal fungi.</title>
        <authorList>
            <person name="Lofgren L.A."/>
            <person name="Nguyen N.H."/>
            <person name="Vilgalys R."/>
            <person name="Ruytinx J."/>
            <person name="Liao H.L."/>
            <person name="Branco S."/>
            <person name="Kuo A."/>
            <person name="LaButti K."/>
            <person name="Lipzen A."/>
            <person name="Andreopoulos W."/>
            <person name="Pangilinan J."/>
            <person name="Riley R."/>
            <person name="Hundley H."/>
            <person name="Na H."/>
            <person name="Barry K."/>
            <person name="Grigoriev I.V."/>
            <person name="Stajich J.E."/>
            <person name="Kennedy P.G."/>
        </authorList>
    </citation>
    <scope>NUCLEOTIDE SEQUENCE</scope>
    <source>
        <strain evidence="2">FC203</strain>
    </source>
</reference>
<evidence type="ECO:0008006" key="4">
    <source>
        <dbReference type="Google" id="ProtNLM"/>
    </source>
</evidence>
<feature type="signal peptide" evidence="1">
    <location>
        <begin position="1"/>
        <end position="25"/>
    </location>
</feature>
<sequence length="179" mass="20189">MIMPFYLRCPTTSVLHILLAVILRCCPNQKKCTSTNDQQRRASRTIHVPRRTGPFDLRRTKLNECLPQSTPTFADNWYLPRRKSLGLLRCTISLRIRNHNAPRGQPTFSSFLNIAPFGVASYQSPLVRRTSKELTGGACFSSWKRANRVGFIKIQHANFMTLLSASAIFSSVFLASVSA</sequence>
<gene>
    <name evidence="2" type="ORF">F5891DRAFT_1003584</name>
</gene>
<accession>A0AAD4HTE8</accession>
<protein>
    <recommendedName>
        <fullName evidence="4">Secreted protein</fullName>
    </recommendedName>
</protein>